<organism evidence="1 2">
    <name type="scientific">Macrosiphum euphorbiae</name>
    <name type="common">potato aphid</name>
    <dbReference type="NCBI Taxonomy" id="13131"/>
    <lineage>
        <taxon>Eukaryota</taxon>
        <taxon>Metazoa</taxon>
        <taxon>Ecdysozoa</taxon>
        <taxon>Arthropoda</taxon>
        <taxon>Hexapoda</taxon>
        <taxon>Insecta</taxon>
        <taxon>Pterygota</taxon>
        <taxon>Neoptera</taxon>
        <taxon>Paraneoptera</taxon>
        <taxon>Hemiptera</taxon>
        <taxon>Sternorrhyncha</taxon>
        <taxon>Aphidomorpha</taxon>
        <taxon>Aphidoidea</taxon>
        <taxon>Aphididae</taxon>
        <taxon>Macrosiphini</taxon>
        <taxon>Macrosiphum</taxon>
    </lineage>
</organism>
<dbReference type="AlphaFoldDB" id="A0AAV0X9V1"/>
<protein>
    <recommendedName>
        <fullName evidence="3">Zinc finger BED domain-containing protein 5</fullName>
    </recommendedName>
</protein>
<comment type="caution">
    <text evidence="1">The sequence shown here is derived from an EMBL/GenBank/DDBJ whole genome shotgun (WGS) entry which is preliminary data.</text>
</comment>
<dbReference type="PANTHER" id="PTHR45913:SF19">
    <property type="entry name" value="LOW QUALITY PROTEIN: ZINC FINGER BED DOMAIN-CONTAINING PROTEIN 5-LIKE"/>
    <property type="match status" value="1"/>
</dbReference>
<sequence length="112" mass="12732">MKPSSLSSSDYERLIDLTSDLTLKSSFNSNSCAEFWLSLKDKNYEGLSEKAKTLFLPFATTYLCESGFSSYAATKTKYRNRLNVEPDLRLQLSKIKPDIAKLCQNKQPHTSH</sequence>
<evidence type="ECO:0000313" key="2">
    <source>
        <dbReference type="Proteomes" id="UP001160148"/>
    </source>
</evidence>
<evidence type="ECO:0008006" key="3">
    <source>
        <dbReference type="Google" id="ProtNLM"/>
    </source>
</evidence>
<accession>A0AAV0X9V1</accession>
<dbReference type="EMBL" id="CARXXK010000004">
    <property type="protein sequence ID" value="CAI6364758.1"/>
    <property type="molecule type" value="Genomic_DNA"/>
</dbReference>
<gene>
    <name evidence="1" type="ORF">MEUPH1_LOCUS19548</name>
</gene>
<reference evidence="1 2" key="1">
    <citation type="submission" date="2023-01" db="EMBL/GenBank/DDBJ databases">
        <authorList>
            <person name="Whitehead M."/>
        </authorList>
    </citation>
    <scope>NUCLEOTIDE SEQUENCE [LARGE SCALE GENOMIC DNA]</scope>
</reference>
<dbReference type="Proteomes" id="UP001160148">
    <property type="component" value="Unassembled WGS sequence"/>
</dbReference>
<proteinExistence type="predicted"/>
<evidence type="ECO:0000313" key="1">
    <source>
        <dbReference type="EMBL" id="CAI6364758.1"/>
    </source>
</evidence>
<dbReference type="PANTHER" id="PTHR45913">
    <property type="entry name" value="EPM2A-INTERACTING PROTEIN 1"/>
    <property type="match status" value="1"/>
</dbReference>
<name>A0AAV0X9V1_9HEMI</name>
<keyword evidence="2" id="KW-1185">Reference proteome</keyword>